<dbReference type="PANTHER" id="PTHR22677">
    <property type="entry name" value="ANKYRIN REPEAT DOMAIN-CONTAINING PROTEIN 60"/>
    <property type="match status" value="1"/>
</dbReference>
<dbReference type="SUPFAM" id="SSF48403">
    <property type="entry name" value="Ankyrin repeat"/>
    <property type="match status" value="1"/>
</dbReference>
<dbReference type="InterPro" id="IPR002110">
    <property type="entry name" value="Ankyrin_rpt"/>
</dbReference>
<keyword evidence="1" id="KW-0040">ANK repeat</keyword>
<proteinExistence type="predicted"/>
<dbReference type="SMART" id="SM00248">
    <property type="entry name" value="ANK"/>
    <property type="match status" value="2"/>
</dbReference>
<sequence>MKKLVILMFCMVFGTVLGNNPEKGTVSHKVERVRIPNVSPFCLSIAKGDYEMVKKMIELGTEVNKVSGGMTPLMYAARYNRVEIIKLLIANGAKVKTRDNQGFTALKYAELSGANEAMKLLADLKKK</sequence>
<evidence type="ECO:0000256" key="2">
    <source>
        <dbReference type="SAM" id="SignalP"/>
    </source>
</evidence>
<dbReference type="PROSITE" id="PS50088">
    <property type="entry name" value="ANK_REPEAT"/>
    <property type="match status" value="1"/>
</dbReference>
<feature type="signal peptide" evidence="2">
    <location>
        <begin position="1"/>
        <end position="18"/>
    </location>
</feature>
<reference evidence="3 4" key="1">
    <citation type="journal article" date="2013" name="Int. J. Syst. Evol. Microbiol.">
        <title>Aquimarina gracilis sp. nov., isolated from the gut microflora of a mussel, Mytilus coruscus, and emended description of Aquimarina spongiae.</title>
        <authorList>
            <person name="Park S.C."/>
            <person name="Choe H.N."/>
            <person name="Baik K.S."/>
            <person name="Seong C.N."/>
        </authorList>
    </citation>
    <scope>NUCLEOTIDE SEQUENCE [LARGE SCALE GENOMIC DNA]</scope>
    <source>
        <strain evidence="3 4">PSC32</strain>
    </source>
</reference>
<accession>A0ABU5ZNQ8</accession>
<evidence type="ECO:0000313" key="4">
    <source>
        <dbReference type="Proteomes" id="UP001327027"/>
    </source>
</evidence>
<dbReference type="Pfam" id="PF12796">
    <property type="entry name" value="Ank_2"/>
    <property type="match status" value="1"/>
</dbReference>
<evidence type="ECO:0000313" key="3">
    <source>
        <dbReference type="EMBL" id="MEB3343827.1"/>
    </source>
</evidence>
<keyword evidence="2" id="KW-0732">Signal</keyword>
<feature type="chain" id="PRO_5046237008" evidence="2">
    <location>
        <begin position="19"/>
        <end position="127"/>
    </location>
</feature>
<dbReference type="RefSeq" id="WP_324177884.1">
    <property type="nucleotide sequence ID" value="NZ_BAABAW010000001.1"/>
</dbReference>
<name>A0ABU5ZNQ8_9FLAO</name>
<dbReference type="Gene3D" id="1.25.40.20">
    <property type="entry name" value="Ankyrin repeat-containing domain"/>
    <property type="match status" value="1"/>
</dbReference>
<keyword evidence="4" id="KW-1185">Reference proteome</keyword>
<dbReference type="PROSITE" id="PS50297">
    <property type="entry name" value="ANK_REP_REGION"/>
    <property type="match status" value="1"/>
</dbReference>
<feature type="repeat" description="ANK" evidence="1">
    <location>
        <begin position="68"/>
        <end position="100"/>
    </location>
</feature>
<dbReference type="PANTHER" id="PTHR22677:SF4">
    <property type="entry name" value="USHER SYNDROME TYPE-1G PROTEIN-LIKE PROTEIN"/>
    <property type="match status" value="1"/>
</dbReference>
<dbReference type="Proteomes" id="UP001327027">
    <property type="component" value="Unassembled WGS sequence"/>
</dbReference>
<gene>
    <name evidence="3" type="ORF">U6A24_00060</name>
</gene>
<dbReference type="InterPro" id="IPR036770">
    <property type="entry name" value="Ankyrin_rpt-contain_sf"/>
</dbReference>
<organism evidence="3 4">
    <name type="scientific">Aquimarina gracilis</name>
    <dbReference type="NCBI Taxonomy" id="874422"/>
    <lineage>
        <taxon>Bacteria</taxon>
        <taxon>Pseudomonadati</taxon>
        <taxon>Bacteroidota</taxon>
        <taxon>Flavobacteriia</taxon>
        <taxon>Flavobacteriales</taxon>
        <taxon>Flavobacteriaceae</taxon>
        <taxon>Aquimarina</taxon>
    </lineage>
</organism>
<protein>
    <submittedName>
        <fullName evidence="3">Ankyrin repeat domain-containing protein</fullName>
    </submittedName>
</protein>
<dbReference type="InterPro" id="IPR039323">
    <property type="entry name" value="ANKRD_45/46/60"/>
</dbReference>
<dbReference type="EMBL" id="JAYKLX010000001">
    <property type="protein sequence ID" value="MEB3343827.1"/>
    <property type="molecule type" value="Genomic_DNA"/>
</dbReference>
<comment type="caution">
    <text evidence="3">The sequence shown here is derived from an EMBL/GenBank/DDBJ whole genome shotgun (WGS) entry which is preliminary data.</text>
</comment>
<evidence type="ECO:0000256" key="1">
    <source>
        <dbReference type="PROSITE-ProRule" id="PRU00023"/>
    </source>
</evidence>